<dbReference type="EMBL" id="CAJVPY010063481">
    <property type="protein sequence ID" value="CAG8823470.1"/>
    <property type="molecule type" value="Genomic_DNA"/>
</dbReference>
<reference evidence="1" key="1">
    <citation type="submission" date="2021-06" db="EMBL/GenBank/DDBJ databases">
        <authorList>
            <person name="Kallberg Y."/>
            <person name="Tangrot J."/>
            <person name="Rosling A."/>
        </authorList>
    </citation>
    <scope>NUCLEOTIDE SEQUENCE</scope>
    <source>
        <strain evidence="1">MA453B</strain>
    </source>
</reference>
<evidence type="ECO:0000313" key="1">
    <source>
        <dbReference type="EMBL" id="CAG8823470.1"/>
    </source>
</evidence>
<evidence type="ECO:0000313" key="2">
    <source>
        <dbReference type="Proteomes" id="UP000789405"/>
    </source>
</evidence>
<dbReference type="Proteomes" id="UP000789405">
    <property type="component" value="Unassembled WGS sequence"/>
</dbReference>
<organism evidence="1 2">
    <name type="scientific">Dentiscutata erythropus</name>
    <dbReference type="NCBI Taxonomy" id="1348616"/>
    <lineage>
        <taxon>Eukaryota</taxon>
        <taxon>Fungi</taxon>
        <taxon>Fungi incertae sedis</taxon>
        <taxon>Mucoromycota</taxon>
        <taxon>Glomeromycotina</taxon>
        <taxon>Glomeromycetes</taxon>
        <taxon>Diversisporales</taxon>
        <taxon>Gigasporaceae</taxon>
        <taxon>Dentiscutata</taxon>
    </lineage>
</organism>
<accession>A0A9N9KFD8</accession>
<proteinExistence type="predicted"/>
<dbReference type="AlphaFoldDB" id="A0A9N9KFD8"/>
<protein>
    <submittedName>
        <fullName evidence="1">3303_t:CDS:1</fullName>
    </submittedName>
</protein>
<keyword evidence="2" id="KW-1185">Reference proteome</keyword>
<feature type="non-terminal residue" evidence="1">
    <location>
        <position position="42"/>
    </location>
</feature>
<feature type="non-terminal residue" evidence="1">
    <location>
        <position position="1"/>
    </location>
</feature>
<comment type="caution">
    <text evidence="1">The sequence shown here is derived from an EMBL/GenBank/DDBJ whole genome shotgun (WGS) entry which is preliminary data.</text>
</comment>
<gene>
    <name evidence="1" type="ORF">DERYTH_LOCUS27506</name>
</gene>
<name>A0A9N9KFD8_9GLOM</name>
<sequence length="42" mass="5089">CKIYNMDDDTSDNDPYFFELVRNIEREIENEIRDITDDDSDD</sequence>